<keyword evidence="1" id="KW-0732">Signal</keyword>
<name>A0A058ZLB2_9RHOB</name>
<dbReference type="EMBL" id="AQQY01000004">
    <property type="protein sequence ID" value="KCV82328.1"/>
    <property type="molecule type" value="Genomic_DNA"/>
</dbReference>
<dbReference type="eggNOG" id="COG3490">
    <property type="taxonomic scope" value="Bacteria"/>
</dbReference>
<dbReference type="Proteomes" id="UP000024836">
    <property type="component" value="Unassembled WGS sequence"/>
</dbReference>
<dbReference type="InterPro" id="IPR008311">
    <property type="entry name" value="UCP028101"/>
</dbReference>
<evidence type="ECO:0008006" key="4">
    <source>
        <dbReference type="Google" id="ProtNLM"/>
    </source>
</evidence>
<dbReference type="RefSeq" id="WP_035250208.1">
    <property type="nucleotide sequence ID" value="NZ_AQQY01000004.1"/>
</dbReference>
<dbReference type="InterPro" id="IPR011044">
    <property type="entry name" value="Quino_amine_DH_bsu"/>
</dbReference>
<proteinExistence type="predicted"/>
<dbReference type="Gene3D" id="2.130.10.10">
    <property type="entry name" value="YVTN repeat-like/Quinoprotein amine dehydrogenase"/>
    <property type="match status" value="1"/>
</dbReference>
<reference evidence="2 3" key="1">
    <citation type="submission" date="2013-04" db="EMBL/GenBank/DDBJ databases">
        <title>Shimia sp. 22II-S11-Z10 Genome Sequencing.</title>
        <authorList>
            <person name="Lai Q."/>
            <person name="Li G."/>
            <person name="Shao Z."/>
        </authorList>
    </citation>
    <scope>NUCLEOTIDE SEQUENCE [LARGE SCALE GENOMIC DNA]</scope>
    <source>
        <strain evidence="3">22II-S11-Z10</strain>
    </source>
</reference>
<dbReference type="InterPro" id="IPR015943">
    <property type="entry name" value="WD40/YVTN_repeat-like_dom_sf"/>
</dbReference>
<sequence length="359" mass="38113">MTTRRGFLAGLMAAGLAPRISWADAGSPAYVSAARLSDGSYALIGLSEQAEALFQISLPARGHAAATHPSQPYVVAFARRPGTFAMVINCISGLAEVQLDAPAGRHFCGHGAFSADGALLFTSENDFDAVRGMVGVWDVASGYRRIDEFATGGIGPHELRLMPDGETLVIANGGIETHPDSGRTKLNIPTMEPSLSYVSTAGRFLEKVTLPTAMHKNSIRHLTLRADGTVAFAMQWQGADLAPPLLALHRRGTDPRLLSAPPEQHRQMSGYAGSVAMTRDGTLVAITSPRGGMLQVFDVDRGYYIGAMARGDICGVGPAAHGFAATTGMGDVIEVNDVRPAWSRRLPVQWDNHLVAVRA</sequence>
<feature type="signal peptide" evidence="1">
    <location>
        <begin position="1"/>
        <end position="23"/>
    </location>
</feature>
<dbReference type="OrthoDB" id="5624218at2"/>
<feature type="chain" id="PRO_5001566719" description="Twin-arginine translocation pathway signal" evidence="1">
    <location>
        <begin position="24"/>
        <end position="359"/>
    </location>
</feature>
<evidence type="ECO:0000256" key="1">
    <source>
        <dbReference type="SAM" id="SignalP"/>
    </source>
</evidence>
<dbReference type="SUPFAM" id="SSF50969">
    <property type="entry name" value="YVTN repeat-like/Quinoprotein amine dehydrogenase"/>
    <property type="match status" value="1"/>
</dbReference>
<dbReference type="InterPro" id="IPR006311">
    <property type="entry name" value="TAT_signal"/>
</dbReference>
<accession>A0A058ZLB2</accession>
<comment type="caution">
    <text evidence="2">The sequence shown here is derived from an EMBL/GenBank/DDBJ whole genome shotgun (WGS) entry which is preliminary data.</text>
</comment>
<evidence type="ECO:0000313" key="3">
    <source>
        <dbReference type="Proteomes" id="UP000024836"/>
    </source>
</evidence>
<dbReference type="PATRIC" id="fig|1461693.3.peg.1639"/>
<dbReference type="PROSITE" id="PS51318">
    <property type="entry name" value="TAT"/>
    <property type="match status" value="1"/>
</dbReference>
<dbReference type="STRING" id="1461693.ATO10_08057"/>
<keyword evidence="3" id="KW-1185">Reference proteome</keyword>
<dbReference type="PIRSF" id="PIRSF028101">
    <property type="entry name" value="UCP028101"/>
    <property type="match status" value="1"/>
</dbReference>
<dbReference type="Pfam" id="PF07433">
    <property type="entry name" value="DUF1513"/>
    <property type="match status" value="1"/>
</dbReference>
<dbReference type="AlphaFoldDB" id="A0A058ZLB2"/>
<evidence type="ECO:0000313" key="2">
    <source>
        <dbReference type="EMBL" id="KCV82328.1"/>
    </source>
</evidence>
<protein>
    <recommendedName>
        <fullName evidence="4">Twin-arginine translocation pathway signal</fullName>
    </recommendedName>
</protein>
<organism evidence="2 3">
    <name type="scientific">Actibacterium atlanticum</name>
    <dbReference type="NCBI Taxonomy" id="1461693"/>
    <lineage>
        <taxon>Bacteria</taxon>
        <taxon>Pseudomonadati</taxon>
        <taxon>Pseudomonadota</taxon>
        <taxon>Alphaproteobacteria</taxon>
        <taxon>Rhodobacterales</taxon>
        <taxon>Roseobacteraceae</taxon>
        <taxon>Actibacterium</taxon>
    </lineage>
</organism>
<gene>
    <name evidence="2" type="ORF">ATO10_08057</name>
</gene>